<name>B0FDW5_9ABAC</name>
<accession>B0FDW5</accession>
<evidence type="ECO:0000313" key="3">
    <source>
        <dbReference type="Proteomes" id="UP000203316"/>
    </source>
</evidence>
<protein>
    <submittedName>
        <fullName evidence="2">Endonuclease</fullName>
    </submittedName>
</protein>
<proteinExistence type="predicted"/>
<dbReference type="KEGG" id="vg:5850504"/>
<organism evidence="2 3">
    <name type="scientific">Orgyia leucostigma nucleopolyhedrovirus</name>
    <dbReference type="NCBI Taxonomy" id="490711"/>
    <lineage>
        <taxon>Viruses</taxon>
        <taxon>Viruses incertae sedis</taxon>
        <taxon>Naldaviricetes</taxon>
        <taxon>Lefavirales</taxon>
        <taxon>Baculoviridae</taxon>
        <taxon>Alphabaculovirus</taxon>
        <taxon>Alphabaculovirus orleucostigmae</taxon>
    </lineage>
</organism>
<dbReference type="OrthoDB" id="27013at10239"/>
<dbReference type="GO" id="GO:0004519">
    <property type="term" value="F:endonuclease activity"/>
    <property type="evidence" value="ECO:0007669"/>
    <property type="project" value="UniProtKB-KW"/>
</dbReference>
<dbReference type="PANTHER" id="PTHR34477">
    <property type="entry name" value="UPF0213 PROTEIN YHBQ"/>
    <property type="match status" value="1"/>
</dbReference>
<keyword evidence="2" id="KW-0540">Nuclease</keyword>
<dbReference type="RefSeq" id="YP_001651007.1">
    <property type="nucleotide sequence ID" value="NC_010276.1"/>
</dbReference>
<dbReference type="InterPro" id="IPR050190">
    <property type="entry name" value="UPF0213_domain"/>
</dbReference>
<keyword evidence="2" id="KW-0255">Endonuclease</keyword>
<dbReference type="InterPro" id="IPR035901">
    <property type="entry name" value="GIY-YIG_endonuc_sf"/>
</dbReference>
<keyword evidence="2" id="KW-0378">Hydrolase</keyword>
<dbReference type="Pfam" id="PF01541">
    <property type="entry name" value="GIY-YIG"/>
    <property type="match status" value="1"/>
</dbReference>
<feature type="domain" description="GIY-YIG" evidence="1">
    <location>
        <begin position="28"/>
        <end position="64"/>
    </location>
</feature>
<keyword evidence="3" id="KW-1185">Reference proteome</keyword>
<dbReference type="GeneID" id="5850504"/>
<reference evidence="2 3" key="1">
    <citation type="submission" date="2007-11" db="EMBL/GenBank/DDBJ databases">
        <title>Sequence and organization of Orgyia leucostigma nucleopolyhedrovirus genome.</title>
        <authorList>
            <person name="Eveleigh R.J.M."/>
            <person name="Lapointe R."/>
            <person name="Graham R.I."/>
            <person name="Lauzon H.A.M."/>
            <person name="Pavlik L."/>
            <person name="Arif B.M."/>
            <person name="Lucarotti C.J."/>
        </authorList>
    </citation>
    <scope>NUCLEOTIDE SEQUENCE [LARGE SCALE GENOMIC DNA]</scope>
    <source>
        <strain evidence="2">CFS-77</strain>
    </source>
</reference>
<evidence type="ECO:0000313" key="2">
    <source>
        <dbReference type="EMBL" id="ABY65823.1"/>
    </source>
</evidence>
<dbReference type="Gene3D" id="3.40.1440.10">
    <property type="entry name" value="GIY-YIG endonuclease"/>
    <property type="match status" value="1"/>
</dbReference>
<sequence length="137" mass="16328">MFYNNHHHHHHHHHHRRRRCNYRRNLYALYIVETRQKTMYIGITTNVADRLDKHHHGLCVKLDCNTFDFELAYQSNNFMCASCAVRVKYLVKRMSRTQKLKLINGRINIEQCVKFKCRRFPECGASSPTASTPITKV</sequence>
<dbReference type="Proteomes" id="UP000203316">
    <property type="component" value="Segment"/>
</dbReference>
<evidence type="ECO:0000259" key="1">
    <source>
        <dbReference type="Pfam" id="PF01541"/>
    </source>
</evidence>
<dbReference type="InterPro" id="IPR000305">
    <property type="entry name" value="GIY-YIG_endonuc"/>
</dbReference>
<dbReference type="EMBL" id="EU309041">
    <property type="protein sequence ID" value="ABY65823.1"/>
    <property type="molecule type" value="Genomic_DNA"/>
</dbReference>
<dbReference type="PANTHER" id="PTHR34477:SF1">
    <property type="entry name" value="UPF0213 PROTEIN YHBQ"/>
    <property type="match status" value="1"/>
</dbReference>